<keyword evidence="3" id="KW-1185">Reference proteome</keyword>
<keyword evidence="1" id="KW-0472">Membrane</keyword>
<dbReference type="PANTHER" id="PTHR34980">
    <property type="entry name" value="INNER MEMBRANE PROTEIN-RELATED-RELATED"/>
    <property type="match status" value="1"/>
</dbReference>
<keyword evidence="1" id="KW-0812">Transmembrane</keyword>
<dbReference type="PANTHER" id="PTHR34980:SF2">
    <property type="entry name" value="INNER MEMBRANE PROTEIN YHAH-RELATED"/>
    <property type="match status" value="1"/>
</dbReference>
<gene>
    <name evidence="2" type="ORF">NX773_20695</name>
</gene>
<feature type="transmembrane region" description="Helical" evidence="1">
    <location>
        <begin position="26"/>
        <end position="44"/>
    </location>
</feature>
<evidence type="ECO:0000313" key="2">
    <source>
        <dbReference type="EMBL" id="MCS0610594.1"/>
    </source>
</evidence>
<proteinExistence type="predicted"/>
<protein>
    <submittedName>
        <fullName evidence="2">DUF805 domain-containing protein</fullName>
    </submittedName>
</protein>
<dbReference type="EMBL" id="JANUGV010000007">
    <property type="protein sequence ID" value="MCS0610594.1"/>
    <property type="molecule type" value="Genomic_DNA"/>
</dbReference>
<dbReference type="InterPro" id="IPR008523">
    <property type="entry name" value="DUF805"/>
</dbReference>
<dbReference type="RefSeq" id="WP_258858162.1">
    <property type="nucleotide sequence ID" value="NZ_JANUGV010000007.1"/>
</dbReference>
<sequence>MNFTQAVQTCFSKYADFNGTASRPEFWWFFLFCWVASMLINFFGGNFASSIFSLATLVPSLAVGARRLHDTDRSGWLQLLWFIPVIGWILLIVWLAQEGKANRYGAATEAVPT</sequence>
<comment type="caution">
    <text evidence="2">The sequence shown here is derived from an EMBL/GenBank/DDBJ whole genome shotgun (WGS) entry which is preliminary data.</text>
</comment>
<evidence type="ECO:0000256" key="1">
    <source>
        <dbReference type="SAM" id="Phobius"/>
    </source>
</evidence>
<dbReference type="Pfam" id="PF05656">
    <property type="entry name" value="DUF805"/>
    <property type="match status" value="1"/>
</dbReference>
<name>A0ABT2BQ18_9BURK</name>
<reference evidence="2 3" key="1">
    <citation type="submission" date="2022-08" db="EMBL/GenBank/DDBJ databases">
        <title>Reclassification of Massilia species as members of the genera Telluria, Duganella, Pseudoduganella, Mokoshia gen. nov. and Zemynaea gen. nov. using orthogonal and non-orthogonal genome-based approaches.</title>
        <authorList>
            <person name="Bowman J.P."/>
        </authorList>
    </citation>
    <scope>NUCLEOTIDE SEQUENCE [LARGE SCALE GENOMIC DNA]</scope>
    <source>
        <strain evidence="2 3">JCM 31607</strain>
    </source>
</reference>
<accession>A0ABT2BQ18</accession>
<organism evidence="2 3">
    <name type="scientific">Massilia solisilvae</name>
    <dbReference type="NCBI Taxonomy" id="1811225"/>
    <lineage>
        <taxon>Bacteria</taxon>
        <taxon>Pseudomonadati</taxon>
        <taxon>Pseudomonadota</taxon>
        <taxon>Betaproteobacteria</taxon>
        <taxon>Burkholderiales</taxon>
        <taxon>Oxalobacteraceae</taxon>
        <taxon>Telluria group</taxon>
        <taxon>Massilia</taxon>
    </lineage>
</organism>
<evidence type="ECO:0000313" key="3">
    <source>
        <dbReference type="Proteomes" id="UP001205861"/>
    </source>
</evidence>
<dbReference type="Proteomes" id="UP001205861">
    <property type="component" value="Unassembled WGS sequence"/>
</dbReference>
<feature type="transmembrane region" description="Helical" evidence="1">
    <location>
        <begin position="75"/>
        <end position="96"/>
    </location>
</feature>
<keyword evidence="1" id="KW-1133">Transmembrane helix</keyword>